<comment type="caution">
    <text evidence="13">The sequence shown here is derived from an EMBL/GenBank/DDBJ whole genome shotgun (WGS) entry which is preliminary data.</text>
</comment>
<dbReference type="EMBL" id="VWZX01001950">
    <property type="protein sequence ID" value="NXI36858.1"/>
    <property type="molecule type" value="Genomic_DNA"/>
</dbReference>
<dbReference type="GO" id="GO:0050655">
    <property type="term" value="P:dermatan sulfate proteoglycan metabolic process"/>
    <property type="evidence" value="ECO:0007669"/>
    <property type="project" value="TreeGrafter"/>
</dbReference>
<evidence type="ECO:0000313" key="13">
    <source>
        <dbReference type="EMBL" id="NXI36858.1"/>
    </source>
</evidence>
<feature type="non-terminal residue" evidence="13">
    <location>
        <position position="1"/>
    </location>
</feature>
<keyword evidence="8" id="KW-0472">Membrane</keyword>
<feature type="compositionally biased region" description="Pro residues" evidence="12">
    <location>
        <begin position="1"/>
        <end position="10"/>
    </location>
</feature>
<keyword evidence="3 11" id="KW-0808">Transferase</keyword>
<dbReference type="OrthoDB" id="2019940at2759"/>
<evidence type="ECO:0000313" key="14">
    <source>
        <dbReference type="Proteomes" id="UP000566440"/>
    </source>
</evidence>
<dbReference type="Pfam" id="PF03567">
    <property type="entry name" value="Sulfotransfer_2"/>
    <property type="match status" value="1"/>
</dbReference>
<organism evidence="13 14">
    <name type="scientific">Galbula dea</name>
    <dbReference type="NCBI Taxonomy" id="1109041"/>
    <lineage>
        <taxon>Eukaryota</taxon>
        <taxon>Metazoa</taxon>
        <taxon>Chordata</taxon>
        <taxon>Craniata</taxon>
        <taxon>Vertebrata</taxon>
        <taxon>Euteleostomi</taxon>
        <taxon>Archelosauria</taxon>
        <taxon>Archosauria</taxon>
        <taxon>Dinosauria</taxon>
        <taxon>Saurischia</taxon>
        <taxon>Theropoda</taxon>
        <taxon>Coelurosauria</taxon>
        <taxon>Aves</taxon>
        <taxon>Neognathae</taxon>
        <taxon>Neoaves</taxon>
        <taxon>Telluraves</taxon>
        <taxon>Coraciimorphae</taxon>
        <taxon>Piciformes</taxon>
        <taxon>Galbulidae</taxon>
        <taxon>Galbula</taxon>
    </lineage>
</organism>
<evidence type="ECO:0000256" key="2">
    <source>
        <dbReference type="ARBA" id="ARBA00006339"/>
    </source>
</evidence>
<accession>A0A7K9SLV9</accession>
<keyword evidence="7 11" id="KW-0333">Golgi apparatus</keyword>
<dbReference type="GO" id="GO:0000139">
    <property type="term" value="C:Golgi membrane"/>
    <property type="evidence" value="ECO:0007669"/>
    <property type="project" value="UniProtKB-SubCell"/>
</dbReference>
<keyword evidence="9 11" id="KW-0325">Glycoprotein</keyword>
<keyword evidence="5 11" id="KW-0735">Signal-anchor</keyword>
<dbReference type="InterPro" id="IPR018011">
    <property type="entry name" value="Carb_sulfotrans_8-10"/>
</dbReference>
<feature type="non-terminal residue" evidence="13">
    <location>
        <position position="415"/>
    </location>
</feature>
<proteinExistence type="inferred from homology"/>
<keyword evidence="14" id="KW-1185">Reference proteome</keyword>
<evidence type="ECO:0000256" key="3">
    <source>
        <dbReference type="ARBA" id="ARBA00022679"/>
    </source>
</evidence>
<keyword evidence="6" id="KW-1133">Transmembrane helix</keyword>
<dbReference type="EC" id="2.8.2.-" evidence="11"/>
<dbReference type="GO" id="GO:0016051">
    <property type="term" value="P:carbohydrate biosynthetic process"/>
    <property type="evidence" value="ECO:0007669"/>
    <property type="project" value="InterPro"/>
</dbReference>
<name>A0A7K9SLV9_9PICI</name>
<comment type="similarity">
    <text evidence="2 11">Belongs to the sulfotransferase 2 family.</text>
</comment>
<comment type="subcellular location">
    <subcellularLocation>
        <location evidence="1 11">Golgi apparatus membrane</location>
        <topology evidence="1 11">Single-pass type II membrane protein</topology>
    </subcellularLocation>
</comment>
<dbReference type="Proteomes" id="UP000566440">
    <property type="component" value="Unassembled WGS sequence"/>
</dbReference>
<dbReference type="PANTHER" id="PTHR12137:SF66">
    <property type="entry name" value="CARBOHYDRATE SULFOTRANSFERASE 14"/>
    <property type="match status" value="1"/>
</dbReference>
<keyword evidence="10 11" id="KW-0119">Carbohydrate metabolism</keyword>
<evidence type="ECO:0000256" key="10">
    <source>
        <dbReference type="ARBA" id="ARBA00023277"/>
    </source>
</evidence>
<evidence type="ECO:0000256" key="1">
    <source>
        <dbReference type="ARBA" id="ARBA00004323"/>
    </source>
</evidence>
<gene>
    <name evidence="13" type="primary">Chst14</name>
    <name evidence="13" type="ORF">GALDEA_R13960</name>
</gene>
<keyword evidence="4" id="KW-0812">Transmembrane</keyword>
<sequence length="415" mass="46959">MAAASLPPPVAVTAGRGRPASPTAPVACRQHCSPPPRPSPACGAEARSLSSEAMLPRPPFPGEVRRAVAAGRSRSRPRGAGGGTVLLPSMLMFGVILASSGLLLMIEKGILAEVKPLHPAAGELARRGRGGGGEEAPGDLDYEVLQDIRNRTIRAVCGQRAMPRSVWELPAGQRRTVLRHLLVSDKYRFLYCYVPKVACSNWKRILKVLDGALESVDVKLKMDHKSDLVFLGDMKPDEISYRLKNYFKFIFVRNPMERLLSAYRNKFGEIKEYQQKYGVEIIRRYRKNGGSSAGDDVTFSEFLRYLLDEEVERMNEHWMPIYNLCQPCAVRYDFIGSYERLNTDASYVLQRVQSPSFVRFPERQSWYKPVTAETLHYYLCNTQRRLIKELLPKYILDFSLFAYPLPNITSEFCRQ</sequence>
<dbReference type="InterPro" id="IPR005331">
    <property type="entry name" value="Sulfotransferase"/>
</dbReference>
<evidence type="ECO:0000256" key="6">
    <source>
        <dbReference type="ARBA" id="ARBA00022989"/>
    </source>
</evidence>
<evidence type="ECO:0000256" key="11">
    <source>
        <dbReference type="RuleBase" id="RU364020"/>
    </source>
</evidence>
<evidence type="ECO:0000256" key="12">
    <source>
        <dbReference type="SAM" id="MobiDB-lite"/>
    </source>
</evidence>
<reference evidence="13 14" key="1">
    <citation type="submission" date="2019-09" db="EMBL/GenBank/DDBJ databases">
        <title>Bird 10,000 Genomes (B10K) Project - Family phase.</title>
        <authorList>
            <person name="Zhang G."/>
        </authorList>
    </citation>
    <scope>NUCLEOTIDE SEQUENCE [LARGE SCALE GENOMIC DNA]</scope>
    <source>
        <strain evidence="13">B10K-DU-001-62</strain>
        <tissue evidence="13">Muscle</tissue>
    </source>
</reference>
<dbReference type="GO" id="GO:0008146">
    <property type="term" value="F:sulfotransferase activity"/>
    <property type="evidence" value="ECO:0007669"/>
    <property type="project" value="InterPro"/>
</dbReference>
<protein>
    <recommendedName>
        <fullName evidence="11">Carbohydrate sulfotransferase</fullName>
        <ecNumber evidence="11">2.8.2.-</ecNumber>
    </recommendedName>
</protein>
<evidence type="ECO:0000256" key="5">
    <source>
        <dbReference type="ARBA" id="ARBA00022968"/>
    </source>
</evidence>
<evidence type="ECO:0000256" key="9">
    <source>
        <dbReference type="ARBA" id="ARBA00023180"/>
    </source>
</evidence>
<feature type="region of interest" description="Disordered" evidence="12">
    <location>
        <begin position="1"/>
        <end position="44"/>
    </location>
</feature>
<dbReference type="AlphaFoldDB" id="A0A7K9SLV9"/>
<evidence type="ECO:0000256" key="7">
    <source>
        <dbReference type="ARBA" id="ARBA00023034"/>
    </source>
</evidence>
<dbReference type="PANTHER" id="PTHR12137">
    <property type="entry name" value="CARBOHYDRATE SULFOTRANSFERASE"/>
    <property type="match status" value="1"/>
</dbReference>
<evidence type="ECO:0000256" key="8">
    <source>
        <dbReference type="ARBA" id="ARBA00023136"/>
    </source>
</evidence>
<evidence type="ECO:0000256" key="4">
    <source>
        <dbReference type="ARBA" id="ARBA00022692"/>
    </source>
</evidence>